<comment type="caution">
    <text evidence="1">The sequence shown here is derived from an EMBL/GenBank/DDBJ whole genome shotgun (WGS) entry which is preliminary data.</text>
</comment>
<dbReference type="AlphaFoldDB" id="A0A1V8S8Z4"/>
<dbReference type="Proteomes" id="UP000192596">
    <property type="component" value="Unassembled WGS sequence"/>
</dbReference>
<accession>A0A1V8S8Z4</accession>
<organism evidence="1 2">
    <name type="scientific">Cryoendolithus antarcticus</name>
    <dbReference type="NCBI Taxonomy" id="1507870"/>
    <lineage>
        <taxon>Eukaryota</taxon>
        <taxon>Fungi</taxon>
        <taxon>Dikarya</taxon>
        <taxon>Ascomycota</taxon>
        <taxon>Pezizomycotina</taxon>
        <taxon>Dothideomycetes</taxon>
        <taxon>Dothideomycetidae</taxon>
        <taxon>Cladosporiales</taxon>
        <taxon>Cladosporiaceae</taxon>
        <taxon>Cryoendolithus</taxon>
    </lineage>
</organism>
<evidence type="ECO:0000313" key="1">
    <source>
        <dbReference type="EMBL" id="OQN95616.1"/>
    </source>
</evidence>
<evidence type="ECO:0000313" key="2">
    <source>
        <dbReference type="Proteomes" id="UP000192596"/>
    </source>
</evidence>
<protein>
    <submittedName>
        <fullName evidence="1">Uncharacterized protein</fullName>
    </submittedName>
</protein>
<dbReference type="InParanoid" id="A0A1V8S8Z4"/>
<reference evidence="2" key="1">
    <citation type="submission" date="2017-03" db="EMBL/GenBank/DDBJ databases">
        <title>Genomes of endolithic fungi from Antarctica.</title>
        <authorList>
            <person name="Coleine C."/>
            <person name="Masonjones S."/>
            <person name="Stajich J.E."/>
        </authorList>
    </citation>
    <scope>NUCLEOTIDE SEQUENCE [LARGE SCALE GENOMIC DNA]</scope>
    <source>
        <strain evidence="2">CCFEE 5527</strain>
    </source>
</reference>
<sequence length="67" mass="7730">MGPQAVLAFINRNITSEEAHETWTERNRSEEAAVIPSKLLLLLSMIVPRIYAWGFVRRVVYPFDVVK</sequence>
<dbReference type="EMBL" id="NAJO01000084">
    <property type="protein sequence ID" value="OQN95616.1"/>
    <property type="molecule type" value="Genomic_DNA"/>
</dbReference>
<name>A0A1V8S8Z4_9PEZI</name>
<proteinExistence type="predicted"/>
<keyword evidence="2" id="KW-1185">Reference proteome</keyword>
<gene>
    <name evidence="1" type="ORF">B0A48_18693</name>
</gene>